<keyword evidence="6" id="KW-0677">Repeat</keyword>
<dbReference type="InterPro" id="IPR029446">
    <property type="entry name" value="COPB1_appendage_platform_dom"/>
</dbReference>
<dbReference type="PIRSF" id="PIRSF005727">
    <property type="entry name" value="Coatomer_beta_subunit"/>
    <property type="match status" value="1"/>
</dbReference>
<comment type="subcellular location">
    <subcellularLocation>
        <location evidence="14">Cytoplasm</location>
    </subcellularLocation>
    <subcellularLocation>
        <location evidence="1 14">Golgi apparatus membrane</location>
        <topology evidence="1 14">Peripheral membrane protein</topology>
        <orientation evidence="1 14">Cytoplasmic side</orientation>
    </subcellularLocation>
    <subcellularLocation>
        <location evidence="14">Cytoplasmic vesicle</location>
        <location evidence="14">COPI-coated vesicle membrane</location>
        <topology evidence="14">Peripheral membrane protein</topology>
        <orientation evidence="14">Cytoplasmic side</orientation>
    </subcellularLocation>
</comment>
<evidence type="ECO:0000256" key="9">
    <source>
        <dbReference type="ARBA" id="ARBA00023034"/>
    </source>
</evidence>
<dbReference type="SUPFAM" id="SSF48371">
    <property type="entry name" value="ARM repeat"/>
    <property type="match status" value="1"/>
</dbReference>
<evidence type="ECO:0000259" key="16">
    <source>
        <dbReference type="Pfam" id="PF07718"/>
    </source>
</evidence>
<keyword evidence="8 14" id="KW-0653">Protein transport</keyword>
<dbReference type="Gene3D" id="1.25.10.10">
    <property type="entry name" value="Leucine-rich Repeat Variant"/>
    <property type="match status" value="1"/>
</dbReference>
<keyword evidence="7 14" id="KW-0931">ER-Golgi transport</keyword>
<keyword evidence="9 14" id="KW-0333">Golgi apparatus</keyword>
<dbReference type="AlphaFoldDB" id="A0A1B6D4R9"/>
<evidence type="ECO:0000313" key="22">
    <source>
        <dbReference type="EMBL" id="JAS24229.1"/>
    </source>
</evidence>
<evidence type="ECO:0000256" key="8">
    <source>
        <dbReference type="ARBA" id="ARBA00022927"/>
    </source>
</evidence>
<dbReference type="EMBL" id="GEDC01009182">
    <property type="protein sequence ID" value="JAS28116.1"/>
    <property type="molecule type" value="Transcribed_RNA"/>
</dbReference>
<feature type="domain" description="Coatomer beta subunit C-terminal" evidence="16">
    <location>
        <begin position="670"/>
        <end position="812"/>
    </location>
</feature>
<dbReference type="EMBL" id="GEDC01013368">
    <property type="protein sequence ID" value="JAS23930.1"/>
    <property type="molecule type" value="Transcribed_RNA"/>
</dbReference>
<dbReference type="EMBL" id="GEDC01016628">
    <property type="protein sequence ID" value="JAS20670.1"/>
    <property type="molecule type" value="Transcribed_RNA"/>
</dbReference>
<evidence type="ECO:0000259" key="17">
    <source>
        <dbReference type="Pfam" id="PF14806"/>
    </source>
</evidence>
<dbReference type="Pfam" id="PF14806">
    <property type="entry name" value="Coatomer_b_Cpla"/>
    <property type="match status" value="1"/>
</dbReference>
<dbReference type="EMBL" id="GEDC01003890">
    <property type="protein sequence ID" value="JAS33408.1"/>
    <property type="molecule type" value="Transcribed_RNA"/>
</dbReference>
<keyword evidence="11 14" id="KW-0968">Cytoplasmic vesicle</keyword>
<dbReference type="EMBL" id="GEDC01013069">
    <property type="protein sequence ID" value="JAS24229.1"/>
    <property type="molecule type" value="Transcribed_RNA"/>
</dbReference>
<proteinExistence type="predicted"/>
<evidence type="ECO:0000256" key="10">
    <source>
        <dbReference type="ARBA" id="ARBA00023136"/>
    </source>
</evidence>
<evidence type="ECO:0000256" key="14">
    <source>
        <dbReference type="PIRNR" id="PIRNR005727"/>
    </source>
</evidence>
<keyword evidence="10 14" id="KW-0472">Membrane</keyword>
<reference evidence="19" key="1">
    <citation type="submission" date="2015-12" db="EMBL/GenBank/DDBJ databases">
        <title>De novo transcriptome assembly of four potential Pierce s Disease insect vectors from Arizona vineyards.</title>
        <authorList>
            <person name="Tassone E.E."/>
        </authorList>
    </citation>
    <scope>NUCLEOTIDE SEQUENCE</scope>
</reference>
<dbReference type="GO" id="GO:0006888">
    <property type="term" value="P:endoplasmic reticulum to Golgi vesicle-mediated transport"/>
    <property type="evidence" value="ECO:0007669"/>
    <property type="project" value="TreeGrafter"/>
</dbReference>
<dbReference type="FunFam" id="1.25.10.10:FF:000311">
    <property type="entry name" value="Coatomer subunit beta"/>
    <property type="match status" value="1"/>
</dbReference>
<dbReference type="EMBL" id="GEDC01013225">
    <property type="protein sequence ID" value="JAS24073.1"/>
    <property type="molecule type" value="Transcribed_RNA"/>
</dbReference>
<dbReference type="Pfam" id="PF01602">
    <property type="entry name" value="Adaptin_N"/>
    <property type="match status" value="1"/>
</dbReference>
<dbReference type="InterPro" id="IPR011989">
    <property type="entry name" value="ARM-like"/>
</dbReference>
<dbReference type="GO" id="GO:0000139">
    <property type="term" value="C:Golgi membrane"/>
    <property type="evidence" value="ECO:0007669"/>
    <property type="project" value="UniProtKB-SubCell"/>
</dbReference>
<dbReference type="EMBL" id="GEDC01002140">
    <property type="protein sequence ID" value="JAS35158.1"/>
    <property type="molecule type" value="Transcribed_RNA"/>
</dbReference>
<evidence type="ECO:0000259" key="15">
    <source>
        <dbReference type="Pfam" id="PF01602"/>
    </source>
</evidence>
<protein>
    <recommendedName>
        <fullName evidence="3 14">Coatomer subunit beta</fullName>
    </recommendedName>
    <alternativeName>
        <fullName evidence="12 14">Beta-coat protein</fullName>
    </alternativeName>
</protein>
<accession>A0A1B6D4R9</accession>
<gene>
    <name evidence="18" type="ORF">g.30571</name>
    <name evidence="21" type="ORF">g.30574</name>
    <name evidence="20" type="ORF">g.30577</name>
    <name evidence="24" type="ORF">g.30578</name>
    <name evidence="22" type="ORF">g.30579</name>
    <name evidence="23" type="ORF">g.30580</name>
    <name evidence="25" type="ORF">g.30582</name>
    <name evidence="19" type="ORF">g.30583</name>
</gene>
<keyword evidence="5 14" id="KW-0963">Cytoplasm</keyword>
<dbReference type="InterPro" id="IPR002553">
    <property type="entry name" value="Clathrin/coatomer_adapt-like_N"/>
</dbReference>
<evidence type="ECO:0000256" key="13">
    <source>
        <dbReference type="ARBA" id="ARBA00058599"/>
    </source>
</evidence>
<dbReference type="GO" id="GO:0006886">
    <property type="term" value="P:intracellular protein transport"/>
    <property type="evidence" value="ECO:0007669"/>
    <property type="project" value="InterPro"/>
</dbReference>
<evidence type="ECO:0000313" key="25">
    <source>
        <dbReference type="EMBL" id="JAS35158.1"/>
    </source>
</evidence>
<evidence type="ECO:0000256" key="1">
    <source>
        <dbReference type="ARBA" id="ARBA00004255"/>
    </source>
</evidence>
<dbReference type="EMBL" id="GEDC01020309">
    <property type="protein sequence ID" value="JAS16989.1"/>
    <property type="molecule type" value="Transcribed_RNA"/>
</dbReference>
<sequence length="962" mass="106904">MAVAEQPCYTLINFPSDSDTPNEMQLRADLEKGDTKTKIEALKKTIQMIANGERLPNLLMIIIRFVLPLQDHTIKKLLLIFWEIVPKTSPDGKLLQEMILVCDAYRKDLQHPNEFLRGSTLRFLCKLKEPELLEPLMPAIRTCLEHRHSYVRRNAVLAIFTIYRNFEFLIPDAPELVANFLEGEQDMSCKRNAFLMLLHADQERALAYLASCLDQVTSFGDILQLVIVELIYKVCHANPSERSRFIRCIYNLLNSNSPAVRYEAAGTLVTLSTAPTAIKAAASCYIDLIVKESDNNVKLIVLDRLISLKEHPAQERVLQDLVMDILRVLASPDLEVRKKTLNLAMELVSSRNIEEMVLVLKKEVAKTHNVGEHEDTGKYRQLLVRTLHTCCIKFPDVAATVIPVLMEFLSDTNEVAASDVLVFVREAIQKFEALRSLILERLLDVFPTIKSVKVHRAALWILGEYTTTPDDIQAVMNQVRQALGDIPIVEDELKKVTGDKVEEEASNIAMGGGVSKLVTSDGTYATQSAFNTATLSKKGETRPPLRQYLMDGDFFIGAALGTTLTKLSLRYNALVSDHKHQNQFCSEAMLIMASILNLGKSGLAAKSITNDDSDRLLLCLRVLSDHPPALVQIFTKNCRQALSSMLIAKAEEEATTQKAKEKPGHKVHADDPIPFLQLTTLRGSDLGGAENVFELSLTQAVAGSSIGSSSSQPAVGTKLNKVTQLTGFSDPVYAEAYVHVNQYDIVLDVLIVNQTSDTLQNCTLELATLGDLKLVEKPQPIVLAPHDFCNIKANVKVASTENGIIFGNIVYDVSGAASDRNVVVLNDIHIDIMDYIVPATCNDTEFRQMWAEFEWENKVSVNTNLTDLHEYLRHLLRSTNMKCLTPEKALSGQCGFMAANMYARSIFGEDALANLSIEKPFNKPDAPVTGHIRIRAKSQGMALSLGDKINMTQKRPLKTCGA</sequence>
<evidence type="ECO:0000256" key="7">
    <source>
        <dbReference type="ARBA" id="ARBA00022892"/>
    </source>
</evidence>
<evidence type="ECO:0000256" key="4">
    <source>
        <dbReference type="ARBA" id="ARBA00022448"/>
    </source>
</evidence>
<evidence type="ECO:0000256" key="12">
    <source>
        <dbReference type="ARBA" id="ARBA00030841"/>
    </source>
</evidence>
<evidence type="ECO:0000256" key="5">
    <source>
        <dbReference type="ARBA" id="ARBA00022490"/>
    </source>
</evidence>
<feature type="domain" description="Clathrin/coatomer adaptor adaptin-like N-terminal" evidence="15">
    <location>
        <begin position="21"/>
        <end position="528"/>
    </location>
</feature>
<dbReference type="GO" id="GO:0006891">
    <property type="term" value="P:intra-Golgi vesicle-mediated transport"/>
    <property type="evidence" value="ECO:0007669"/>
    <property type="project" value="TreeGrafter"/>
</dbReference>
<feature type="domain" description="Coatomer beta subunit appendage platform" evidence="17">
    <location>
        <begin position="819"/>
        <end position="949"/>
    </location>
</feature>
<organism evidence="19">
    <name type="scientific">Clastoptera arizonana</name>
    <name type="common">Arizona spittle bug</name>
    <dbReference type="NCBI Taxonomy" id="38151"/>
    <lineage>
        <taxon>Eukaryota</taxon>
        <taxon>Metazoa</taxon>
        <taxon>Ecdysozoa</taxon>
        <taxon>Arthropoda</taxon>
        <taxon>Hexapoda</taxon>
        <taxon>Insecta</taxon>
        <taxon>Pterygota</taxon>
        <taxon>Neoptera</taxon>
        <taxon>Paraneoptera</taxon>
        <taxon>Hemiptera</taxon>
        <taxon>Auchenorrhyncha</taxon>
        <taxon>Cercopoidea</taxon>
        <taxon>Clastopteridae</taxon>
        <taxon>Clastoptera</taxon>
    </lineage>
</organism>
<evidence type="ECO:0000313" key="23">
    <source>
        <dbReference type="EMBL" id="JAS28116.1"/>
    </source>
</evidence>
<evidence type="ECO:0000313" key="21">
    <source>
        <dbReference type="EMBL" id="JAS24073.1"/>
    </source>
</evidence>
<dbReference type="InterPro" id="IPR016024">
    <property type="entry name" value="ARM-type_fold"/>
</dbReference>
<evidence type="ECO:0000313" key="19">
    <source>
        <dbReference type="EMBL" id="JAS20670.1"/>
    </source>
</evidence>
<evidence type="ECO:0000256" key="3">
    <source>
        <dbReference type="ARBA" id="ARBA00017024"/>
    </source>
</evidence>
<evidence type="ECO:0000313" key="20">
    <source>
        <dbReference type="EMBL" id="JAS23930.1"/>
    </source>
</evidence>
<evidence type="ECO:0000313" key="24">
    <source>
        <dbReference type="EMBL" id="JAS33408.1"/>
    </source>
</evidence>
<keyword evidence="4 14" id="KW-0813">Transport</keyword>
<comment type="subunit">
    <text evidence="2 14">Oligomeric complex that consists of at least the alpha, beta, beta', gamma, delta, epsilon and zeta subunits.</text>
</comment>
<evidence type="ECO:0000256" key="2">
    <source>
        <dbReference type="ARBA" id="ARBA00011775"/>
    </source>
</evidence>
<dbReference type="InterPro" id="IPR016460">
    <property type="entry name" value="COPB1"/>
</dbReference>
<dbReference type="PANTHER" id="PTHR10635">
    <property type="entry name" value="COATOMER SUBUNIT BETA"/>
    <property type="match status" value="1"/>
</dbReference>
<dbReference type="InterPro" id="IPR011710">
    <property type="entry name" value="Coatomer_bsu_C"/>
</dbReference>
<dbReference type="PANTHER" id="PTHR10635:SF0">
    <property type="entry name" value="COATOMER SUBUNIT BETA"/>
    <property type="match status" value="1"/>
</dbReference>
<dbReference type="Pfam" id="PF07718">
    <property type="entry name" value="Coatamer_beta_C"/>
    <property type="match status" value="1"/>
</dbReference>
<dbReference type="GO" id="GO:0030126">
    <property type="term" value="C:COPI vesicle coat"/>
    <property type="evidence" value="ECO:0007669"/>
    <property type="project" value="InterPro"/>
</dbReference>
<name>A0A1B6D4R9_9HEMI</name>
<comment type="function">
    <text evidence="13">The coatomer is a cytosolic protein complex that binds to dilysine motifs and reversibly associates with Golgi non-clathrin-coated vesicles, which further mediate biosynthetic protein transport from the ER, via the Golgi up to the trans Golgi network. Coatomer complex is required for budding from Golgi membranes, and is essential for the retrograde Golgi-to-ER transport of dilysine-tagged proteins. Required for limiting lipid storage in lipid droplets.</text>
</comment>
<evidence type="ECO:0000256" key="6">
    <source>
        <dbReference type="ARBA" id="ARBA00022737"/>
    </source>
</evidence>
<dbReference type="GO" id="GO:0005198">
    <property type="term" value="F:structural molecule activity"/>
    <property type="evidence" value="ECO:0007669"/>
    <property type="project" value="InterPro"/>
</dbReference>
<evidence type="ECO:0000256" key="11">
    <source>
        <dbReference type="ARBA" id="ARBA00023329"/>
    </source>
</evidence>
<evidence type="ECO:0000313" key="18">
    <source>
        <dbReference type="EMBL" id="JAS16989.1"/>
    </source>
</evidence>